<name>A0ABT1N135_9GAMM</name>
<dbReference type="PANTHER" id="PTHR38776:SF1">
    <property type="entry name" value="MLTA-INTERACTING PROTEIN-RELATED"/>
    <property type="match status" value="1"/>
</dbReference>
<reference evidence="7 8" key="1">
    <citation type="submission" date="2022-07" db="EMBL/GenBank/DDBJ databases">
        <title>Photobacterium pectinilyticum sp. nov., a marine bacterium isolated from surface seawater of Qingdao offshore.</title>
        <authorList>
            <person name="Wang X."/>
        </authorList>
    </citation>
    <scope>NUCLEOTIDE SEQUENCE [LARGE SCALE GENOMIC DNA]</scope>
    <source>
        <strain evidence="7 8">ZSDE20</strain>
    </source>
</reference>
<dbReference type="InterPro" id="IPR010583">
    <property type="entry name" value="MipA"/>
</dbReference>
<evidence type="ECO:0000256" key="1">
    <source>
        <dbReference type="ARBA" id="ARBA00004442"/>
    </source>
</evidence>
<keyword evidence="3 6" id="KW-0732">Signal</keyword>
<sequence>MNKTSLFCVLVLLASATSGRAFSEEVFNSQGKYKNFSFVGAGLAVGETVFSDKGSRPSIKPYIFHHSDYGFIDGSLANLALTPWFGLSGNLRLSEVSGDFDDIPTGIDDRESSGELGVTLGTVGARLTYLHDITDKHNGYEVQLHFGRAFDTPLERLTLSPYVELNYRDNNLSGYIYSVSERESNASGFQQFKSGDTWVYKGGVTGLYDISHHLLGVSKLELEYHDSDSPLVQNDFGWKFSVGAAYRF</sequence>
<keyword evidence="4" id="KW-0472">Membrane</keyword>
<keyword evidence="8" id="KW-1185">Reference proteome</keyword>
<evidence type="ECO:0000256" key="5">
    <source>
        <dbReference type="ARBA" id="ARBA00023237"/>
    </source>
</evidence>
<evidence type="ECO:0000256" key="4">
    <source>
        <dbReference type="ARBA" id="ARBA00023136"/>
    </source>
</evidence>
<feature type="chain" id="PRO_5046349436" evidence="6">
    <location>
        <begin position="24"/>
        <end position="248"/>
    </location>
</feature>
<accession>A0ABT1N135</accession>
<gene>
    <name evidence="7" type="ORF">NHN17_10355</name>
</gene>
<organism evidence="7 8">
    <name type="scientific">Photobacterium pectinilyticum</name>
    <dbReference type="NCBI Taxonomy" id="2906793"/>
    <lineage>
        <taxon>Bacteria</taxon>
        <taxon>Pseudomonadati</taxon>
        <taxon>Pseudomonadota</taxon>
        <taxon>Gammaproteobacteria</taxon>
        <taxon>Vibrionales</taxon>
        <taxon>Vibrionaceae</taxon>
        <taxon>Photobacterium</taxon>
    </lineage>
</organism>
<evidence type="ECO:0000313" key="8">
    <source>
        <dbReference type="Proteomes" id="UP001524460"/>
    </source>
</evidence>
<dbReference type="RefSeq" id="WP_255042354.1">
    <property type="nucleotide sequence ID" value="NZ_JANEYT010000019.1"/>
</dbReference>
<protein>
    <submittedName>
        <fullName evidence="7">MipA/OmpV family protein</fullName>
    </submittedName>
</protein>
<evidence type="ECO:0000256" key="3">
    <source>
        <dbReference type="ARBA" id="ARBA00022729"/>
    </source>
</evidence>
<dbReference type="PANTHER" id="PTHR38776">
    <property type="entry name" value="MLTA-INTERACTING PROTEIN-RELATED"/>
    <property type="match status" value="1"/>
</dbReference>
<dbReference type="Pfam" id="PF06629">
    <property type="entry name" value="MipA"/>
    <property type="match status" value="1"/>
</dbReference>
<keyword evidence="5" id="KW-0998">Cell outer membrane</keyword>
<comment type="caution">
    <text evidence="7">The sequence shown here is derived from an EMBL/GenBank/DDBJ whole genome shotgun (WGS) entry which is preliminary data.</text>
</comment>
<dbReference type="EMBL" id="JANEYT010000019">
    <property type="protein sequence ID" value="MCQ1058460.1"/>
    <property type="molecule type" value="Genomic_DNA"/>
</dbReference>
<proteinExistence type="inferred from homology"/>
<evidence type="ECO:0000256" key="2">
    <source>
        <dbReference type="ARBA" id="ARBA00005722"/>
    </source>
</evidence>
<comment type="subcellular location">
    <subcellularLocation>
        <location evidence="1">Cell outer membrane</location>
    </subcellularLocation>
</comment>
<dbReference type="Proteomes" id="UP001524460">
    <property type="component" value="Unassembled WGS sequence"/>
</dbReference>
<evidence type="ECO:0000256" key="6">
    <source>
        <dbReference type="SAM" id="SignalP"/>
    </source>
</evidence>
<comment type="similarity">
    <text evidence="2">Belongs to the MipA/OmpV family.</text>
</comment>
<feature type="signal peptide" evidence="6">
    <location>
        <begin position="1"/>
        <end position="23"/>
    </location>
</feature>
<evidence type="ECO:0000313" key="7">
    <source>
        <dbReference type="EMBL" id="MCQ1058460.1"/>
    </source>
</evidence>